<organism evidence="1 2">
    <name type="scientific">Pseudoalteromonas espejiana</name>
    <dbReference type="NCBI Taxonomy" id="28107"/>
    <lineage>
        <taxon>Bacteria</taxon>
        <taxon>Pseudomonadati</taxon>
        <taxon>Pseudomonadota</taxon>
        <taxon>Gammaproteobacteria</taxon>
        <taxon>Alteromonadales</taxon>
        <taxon>Pseudoalteromonadaceae</taxon>
        <taxon>Pseudoalteromonas</taxon>
    </lineage>
</organism>
<sequence>MWQKIMAIHPVNGVIILEPKSVRFESGRFKIQGKITAKTLILTNAVWLHIKGFNQHHWLIISANGVDEQSYARLKRAALIAINGEEESK</sequence>
<comment type="caution">
    <text evidence="1">The sequence shown here is derived from an EMBL/GenBank/DDBJ whole genome shotgun (WGS) entry which is preliminary data.</text>
</comment>
<keyword evidence="2" id="KW-1185">Reference proteome</keyword>
<evidence type="ECO:0000313" key="1">
    <source>
        <dbReference type="EMBL" id="GEK56253.1"/>
    </source>
</evidence>
<proteinExistence type="predicted"/>
<dbReference type="Proteomes" id="UP000321419">
    <property type="component" value="Unassembled WGS sequence"/>
</dbReference>
<name>A0A510XYZ9_9GAMM</name>
<evidence type="ECO:0000313" key="2">
    <source>
        <dbReference type="Proteomes" id="UP000321419"/>
    </source>
</evidence>
<reference evidence="1 2" key="1">
    <citation type="submission" date="2019-07" db="EMBL/GenBank/DDBJ databases">
        <title>Whole genome shotgun sequence of Pseudoalteromonas espejiana NBRC 102222.</title>
        <authorList>
            <person name="Hosoyama A."/>
            <person name="Uohara A."/>
            <person name="Ohji S."/>
            <person name="Ichikawa N."/>
        </authorList>
    </citation>
    <scope>NUCLEOTIDE SEQUENCE [LARGE SCALE GENOMIC DNA]</scope>
    <source>
        <strain evidence="1 2">NBRC 102222</strain>
    </source>
</reference>
<dbReference type="AlphaFoldDB" id="A0A510XYZ9"/>
<accession>A0A510XYZ9</accession>
<gene>
    <name evidence="1" type="ORF">PES01_30980</name>
</gene>
<dbReference type="EMBL" id="BJUM01000035">
    <property type="protein sequence ID" value="GEK56253.1"/>
    <property type="molecule type" value="Genomic_DNA"/>
</dbReference>
<protein>
    <submittedName>
        <fullName evidence="1">Uncharacterized protein</fullName>
    </submittedName>
</protein>